<keyword evidence="2" id="KW-0472">Membrane</keyword>
<dbReference type="Proteomes" id="UP000798046">
    <property type="component" value="Unassembled WGS sequence"/>
</dbReference>
<comment type="caution">
    <text evidence="3">The sequence shown here is derived from an EMBL/GenBank/DDBJ whole genome shotgun (WGS) entry which is preliminary data.</text>
</comment>
<keyword evidence="1" id="KW-0175">Coiled coil</keyword>
<protein>
    <submittedName>
        <fullName evidence="3">Uncharacterized protein</fullName>
    </submittedName>
</protein>
<keyword evidence="4" id="KW-1185">Reference proteome</keyword>
<feature type="transmembrane region" description="Helical" evidence="2">
    <location>
        <begin position="12"/>
        <end position="30"/>
    </location>
</feature>
<reference evidence="3 4" key="1">
    <citation type="journal article" date="2020" name="Microorganisms">
        <title>Description of Three Novel Members in the Family Geobacteraceae, Oryzomonas japonicum gen. nov., sp. nov., Oryzomonas sagensis sp. nov., and Oryzomonas ruber sp. nov.</title>
        <authorList>
            <person name="Xu Z."/>
            <person name="Masuda Y."/>
            <person name="Hayakawa C."/>
            <person name="Ushijima N."/>
            <person name="Kawano K."/>
            <person name="Shiratori Y."/>
            <person name="Senoo K."/>
            <person name="Itoh H."/>
        </authorList>
    </citation>
    <scope>NUCLEOTIDE SEQUENCE [LARGE SCALE GENOMIC DNA]</scope>
    <source>
        <strain evidence="3 4">Red100</strain>
    </source>
</reference>
<keyword evidence="2" id="KW-0812">Transmembrane</keyword>
<dbReference type="EMBL" id="VZRA01000001">
    <property type="protein sequence ID" value="KAB0671977.1"/>
    <property type="molecule type" value="Genomic_DNA"/>
</dbReference>
<name>A0ABQ6TSM3_9BACT</name>
<accession>A0ABQ6TSM3</accession>
<evidence type="ECO:0000256" key="1">
    <source>
        <dbReference type="SAM" id="Coils"/>
    </source>
</evidence>
<feature type="coiled-coil region" evidence="1">
    <location>
        <begin position="79"/>
        <end position="112"/>
    </location>
</feature>
<evidence type="ECO:0000313" key="4">
    <source>
        <dbReference type="Proteomes" id="UP000798046"/>
    </source>
</evidence>
<evidence type="ECO:0000313" key="3">
    <source>
        <dbReference type="EMBL" id="KAB0671977.1"/>
    </source>
</evidence>
<gene>
    <name evidence="3" type="ORF">F6V30_05215</name>
</gene>
<keyword evidence="2" id="KW-1133">Transmembrane helix</keyword>
<dbReference type="RefSeq" id="WP_151155585.1">
    <property type="nucleotide sequence ID" value="NZ_VZRA01000001.1"/>
</dbReference>
<organism evidence="3 4">
    <name type="scientific">Oryzomonas sagensis</name>
    <dbReference type="NCBI Taxonomy" id="2603857"/>
    <lineage>
        <taxon>Bacteria</taxon>
        <taxon>Pseudomonadati</taxon>
        <taxon>Thermodesulfobacteriota</taxon>
        <taxon>Desulfuromonadia</taxon>
        <taxon>Geobacterales</taxon>
        <taxon>Geobacteraceae</taxon>
        <taxon>Oryzomonas</taxon>
    </lineage>
</organism>
<proteinExistence type="predicted"/>
<sequence>MKFFSDPNNLYYAGVVLTMVGLLFTGVATVRSSNLQAKAAKEIADSQKQLTIKSDQLTKKSEEISKLNREIADNQSLLREDTEKQLEMQKKLAEKSEENALLNSQLANINKDLRLKSEAQIESQSMLKDKIENSLALNKEIVELEYGQNQIIGDIKATILDLENSLVAKGIIQTPEKHNAIVQVHGASSTSSISTVKLSLASTSVTVANGGTQHLFDNNLSISADITTAKKNHHLLHAILVSLGKKPFRVNTDKVGYKFDYEEYSVRVDNISHDSVVFFISINVPHNK</sequence>
<evidence type="ECO:0000256" key="2">
    <source>
        <dbReference type="SAM" id="Phobius"/>
    </source>
</evidence>